<keyword evidence="3" id="KW-1185">Reference proteome</keyword>
<dbReference type="EMBL" id="JAOZYB010000001">
    <property type="protein sequence ID" value="MEB3958859.1"/>
    <property type="molecule type" value="Genomic_DNA"/>
</dbReference>
<accession>A0ABU6C2C6</accession>
<evidence type="ECO:0000313" key="3">
    <source>
        <dbReference type="Proteomes" id="UP001352223"/>
    </source>
</evidence>
<evidence type="ECO:0000256" key="1">
    <source>
        <dbReference type="SAM" id="MobiDB-lite"/>
    </source>
</evidence>
<dbReference type="RefSeq" id="WP_324765840.1">
    <property type="nucleotide sequence ID" value="NZ_BAAATS010000022.1"/>
</dbReference>
<organism evidence="2 3">
    <name type="scientific">Streptomyces kunmingensis</name>
    <dbReference type="NCBI Taxonomy" id="68225"/>
    <lineage>
        <taxon>Bacteria</taxon>
        <taxon>Bacillati</taxon>
        <taxon>Actinomycetota</taxon>
        <taxon>Actinomycetes</taxon>
        <taxon>Kitasatosporales</taxon>
        <taxon>Streptomycetaceae</taxon>
        <taxon>Streptomyces</taxon>
    </lineage>
</organism>
<feature type="region of interest" description="Disordered" evidence="1">
    <location>
        <begin position="25"/>
        <end position="59"/>
    </location>
</feature>
<feature type="compositionally biased region" description="Basic and acidic residues" evidence="1">
    <location>
        <begin position="37"/>
        <end position="51"/>
    </location>
</feature>
<comment type="caution">
    <text evidence="2">The sequence shown here is derived from an EMBL/GenBank/DDBJ whole genome shotgun (WGS) entry which is preliminary data.</text>
</comment>
<gene>
    <name evidence="2" type="ORF">OKJ48_01085</name>
</gene>
<reference evidence="2 3" key="1">
    <citation type="submission" date="2022-10" db="EMBL/GenBank/DDBJ databases">
        <authorList>
            <person name="Xie J."/>
            <person name="Shen N."/>
        </authorList>
    </citation>
    <scope>NUCLEOTIDE SEQUENCE [LARGE SCALE GENOMIC DNA]</scope>
    <source>
        <strain evidence="2 3">DSM 41681</strain>
    </source>
</reference>
<dbReference type="Proteomes" id="UP001352223">
    <property type="component" value="Unassembled WGS sequence"/>
</dbReference>
<proteinExistence type="predicted"/>
<protein>
    <submittedName>
        <fullName evidence="2">Uncharacterized protein</fullName>
    </submittedName>
</protein>
<evidence type="ECO:0000313" key="2">
    <source>
        <dbReference type="EMBL" id="MEB3958859.1"/>
    </source>
</evidence>
<sequence length="59" mass="6738">MNPDFCDVPPLCPSCEKPMRELMEERSLDPKTGAVHQRWECPDNSSHEAEPGQRQQPMA</sequence>
<name>A0ABU6C2C6_9ACTN</name>